<protein>
    <submittedName>
        <fullName evidence="3">PP-loop domain protein</fullName>
    </submittedName>
</protein>
<feature type="domain" description="Rhodanese" evidence="2">
    <location>
        <begin position="37"/>
        <end position="94"/>
    </location>
</feature>
<dbReference type="Gene3D" id="3.40.50.620">
    <property type="entry name" value="HUPs"/>
    <property type="match status" value="1"/>
</dbReference>
<dbReference type="GeneID" id="8739418"/>
<dbReference type="Proteomes" id="UP000001901">
    <property type="component" value="Chromosome"/>
</dbReference>
<evidence type="ECO:0000256" key="1">
    <source>
        <dbReference type="ARBA" id="ARBA00022679"/>
    </source>
</evidence>
<dbReference type="GO" id="GO:0016740">
    <property type="term" value="F:transferase activity"/>
    <property type="evidence" value="ECO:0007669"/>
    <property type="project" value="UniProtKB-KW"/>
</dbReference>
<dbReference type="AlphaFoldDB" id="D2RHP6"/>
<name>D2RHP6_ARCPA</name>
<evidence type="ECO:0000259" key="2">
    <source>
        <dbReference type="PROSITE" id="PS50206"/>
    </source>
</evidence>
<dbReference type="PaxDb" id="572546-Arcpr_0758"/>
<dbReference type="PANTHER" id="PTHR11807:SF27">
    <property type="entry name" value="TRNA-5-METHYLURIDINE(54) 2-SULFURTRANSFERASE"/>
    <property type="match status" value="1"/>
</dbReference>
<dbReference type="eggNOG" id="arCOG00042">
    <property type="taxonomic scope" value="Archaea"/>
</dbReference>
<dbReference type="SUPFAM" id="SSF52402">
    <property type="entry name" value="Adenine nucleotide alpha hydrolases-like"/>
    <property type="match status" value="1"/>
</dbReference>
<accession>D2RHP6</accession>
<keyword evidence="4" id="KW-1185">Reference proteome</keyword>
<evidence type="ECO:0000313" key="4">
    <source>
        <dbReference type="Proteomes" id="UP000001901"/>
    </source>
</evidence>
<evidence type="ECO:0000313" key="3">
    <source>
        <dbReference type="EMBL" id="ADB57821.1"/>
    </source>
</evidence>
<proteinExistence type="predicted"/>
<dbReference type="PIRSF" id="PIRSF004976">
    <property type="entry name" value="ATPase_YdaO"/>
    <property type="match status" value="1"/>
</dbReference>
<dbReference type="InterPro" id="IPR035107">
    <property type="entry name" value="tRNA_thiolation_TtcA_Ctu1"/>
</dbReference>
<dbReference type="HOGENOM" id="CLU_026481_1_1_2"/>
<dbReference type="InterPro" id="IPR011063">
    <property type="entry name" value="TilS/TtcA_N"/>
</dbReference>
<dbReference type="KEGG" id="apo:Arcpr_0758"/>
<dbReference type="EMBL" id="CP001857">
    <property type="protein sequence ID" value="ADB57821.1"/>
    <property type="molecule type" value="Genomic_DNA"/>
</dbReference>
<organism evidence="3 4">
    <name type="scientific">Archaeoglobus profundus (strain DSM 5631 / JCM 9629 / NBRC 100127 / Av18)</name>
    <dbReference type="NCBI Taxonomy" id="572546"/>
    <lineage>
        <taxon>Archaea</taxon>
        <taxon>Methanobacteriati</taxon>
        <taxon>Methanobacteriota</taxon>
        <taxon>Archaeoglobi</taxon>
        <taxon>Archaeoglobales</taxon>
        <taxon>Archaeoglobaceae</taxon>
        <taxon>Archaeoglobus</taxon>
    </lineage>
</organism>
<sequence>MKCRCGRKAVFHSRVYRITLCDECFPKFYVNLVKRSIKRYGILKSSEKILVCVSGGKDSTAMAYALNELDYNIELFHIDLGIGNYSKESLKAVEELAQTLNLNLNVVKLEDYGFTIDDVESKKVCSACGIVKRYIMNRFARERGFDVIATAHTCEDIILFFIKNVLSGNVEYISKLSPRIDGFDKLVAKAKPLFERTEKENATLVLTLNLPFTPMECPHAPNDIWKEIIYEIEAKRRGFKQNFVRGIVKLAKSVKAEEWEVKHCKICGEVSNFEICSFCKIVERYSRKNR</sequence>
<dbReference type="Pfam" id="PF01171">
    <property type="entry name" value="ATP_bind_3"/>
    <property type="match status" value="1"/>
</dbReference>
<dbReference type="RefSeq" id="WP_012940157.1">
    <property type="nucleotide sequence ID" value="NC_013741.1"/>
</dbReference>
<dbReference type="OrthoDB" id="33422at2157"/>
<dbReference type="InterPro" id="IPR014729">
    <property type="entry name" value="Rossmann-like_a/b/a_fold"/>
</dbReference>
<dbReference type="GO" id="GO:0000049">
    <property type="term" value="F:tRNA binding"/>
    <property type="evidence" value="ECO:0007669"/>
    <property type="project" value="TreeGrafter"/>
</dbReference>
<gene>
    <name evidence="3" type="ordered locus">Arcpr_0758</name>
</gene>
<dbReference type="InterPro" id="IPR001763">
    <property type="entry name" value="Rhodanese-like_dom"/>
</dbReference>
<dbReference type="PROSITE" id="PS50206">
    <property type="entry name" value="RHODANESE_3"/>
    <property type="match status" value="1"/>
</dbReference>
<dbReference type="STRING" id="572546.Arcpr_0758"/>
<keyword evidence="1" id="KW-0808">Transferase</keyword>
<dbReference type="PANTHER" id="PTHR11807">
    <property type="entry name" value="ATPASES OF THE PP SUPERFAMILY-RELATED"/>
    <property type="match status" value="1"/>
</dbReference>
<dbReference type="GO" id="GO:0002143">
    <property type="term" value="P:tRNA wobble position uridine thiolation"/>
    <property type="evidence" value="ECO:0007669"/>
    <property type="project" value="TreeGrafter"/>
</dbReference>
<reference evidence="3 4" key="1">
    <citation type="journal article" date="2010" name="Stand. Genomic Sci.">
        <title>Complete genome sequence of Archaeoglobus profundus type strain (AV18).</title>
        <authorList>
            <person name="von Jan M."/>
            <person name="Lapidus A."/>
            <person name="Del Rio T.G."/>
            <person name="Copeland A."/>
            <person name="Tice H."/>
            <person name="Cheng J.F."/>
            <person name="Lucas S."/>
            <person name="Chen F."/>
            <person name="Nolan M."/>
            <person name="Goodwin L."/>
            <person name="Han C."/>
            <person name="Pitluck S."/>
            <person name="Liolios K."/>
            <person name="Ivanova N."/>
            <person name="Mavromatis K."/>
            <person name="Ovchinnikova G."/>
            <person name="Chertkov O."/>
            <person name="Pati A."/>
            <person name="Chen A."/>
            <person name="Palaniappan K."/>
            <person name="Land M."/>
            <person name="Hauser L."/>
            <person name="Chang Y.J."/>
            <person name="Jeffries C.D."/>
            <person name="Saunders E."/>
            <person name="Brettin T."/>
            <person name="Detter J.C."/>
            <person name="Chain P."/>
            <person name="Eichinger K."/>
            <person name="Huber H."/>
            <person name="Spring S."/>
            <person name="Rohde M."/>
            <person name="Goker M."/>
            <person name="Wirth R."/>
            <person name="Woyke T."/>
            <person name="Bristow J."/>
            <person name="Eisen J.A."/>
            <person name="Markowitz V."/>
            <person name="Hugenholtz P."/>
            <person name="Kyrpides N.C."/>
            <person name="Klenk H.P."/>
        </authorList>
    </citation>
    <scope>NUCLEOTIDE SEQUENCE [LARGE SCALE GENOMIC DNA]</scope>
    <source>
        <strain evidence="4">DSM 5631 / JCM 9629 / NBRC 100127 / Av18</strain>
    </source>
</reference>
<dbReference type="GO" id="GO:0002144">
    <property type="term" value="C:cytosolic tRNA wobble base thiouridylase complex"/>
    <property type="evidence" value="ECO:0007669"/>
    <property type="project" value="TreeGrafter"/>
</dbReference>